<proteinExistence type="predicted"/>
<keyword evidence="1" id="KW-0812">Transmembrane</keyword>
<evidence type="ECO:0000313" key="2">
    <source>
        <dbReference type="EMBL" id="GKX29959.1"/>
    </source>
</evidence>
<dbReference type="AlphaFoldDB" id="A0A9W6DGN7"/>
<keyword evidence="1" id="KW-0472">Membrane</keyword>
<protein>
    <submittedName>
        <fullName evidence="2">Uncharacterized protein</fullName>
    </submittedName>
</protein>
<sequence>MSIILGLFTLLLSIAIPLALLLTTNFQVIHFALFFIIPVGAIFTGYLCGYGYFKGLVLSNRKITGGHYFVGLIMAIVCLVSVLYGTYYLSCFNEEEQKIEYSLEGNHVSDYEVNGYGEMTFPKYTRYMIENTPVSFSIRSTNITEVSNPIFGWIVTIIDYLGLLAGCLACGSSIYDKYEYCDNCKKYKKKKKIFDIPKPNGKGFFDELETLVNNLNMSIFLEEIIDKYKNDRLKTGEYYECYLIYCESCRSASFKFKLYEKNKKGKVVENDDFKYTIDVNYDFVRNYIKKDAA</sequence>
<evidence type="ECO:0000313" key="3">
    <source>
        <dbReference type="Proteomes" id="UP001144256"/>
    </source>
</evidence>
<name>A0A9W6DGN7_9FIRM</name>
<gene>
    <name evidence="2" type="ORF">SH1V18_24390</name>
</gene>
<dbReference type="Proteomes" id="UP001144256">
    <property type="component" value="Unassembled WGS sequence"/>
</dbReference>
<feature type="transmembrane region" description="Helical" evidence="1">
    <location>
        <begin position="150"/>
        <end position="170"/>
    </location>
</feature>
<keyword evidence="1" id="KW-1133">Transmembrane helix</keyword>
<feature type="transmembrane region" description="Helical" evidence="1">
    <location>
        <begin position="65"/>
        <end position="87"/>
    </location>
</feature>
<feature type="transmembrane region" description="Helical" evidence="1">
    <location>
        <begin position="31"/>
        <end position="53"/>
    </location>
</feature>
<reference evidence="2" key="1">
    <citation type="submission" date="2022-06" db="EMBL/GenBank/DDBJ databases">
        <title>Vallitalea longa sp. nov., an anaerobic bacterium isolated from marine sediment.</title>
        <authorList>
            <person name="Hirano S."/>
            <person name="Terahara T."/>
            <person name="Mori K."/>
            <person name="Hamada M."/>
            <person name="Matsumoto R."/>
            <person name="Kobayashi T."/>
        </authorList>
    </citation>
    <scope>NUCLEOTIDE SEQUENCE</scope>
    <source>
        <strain evidence="2">SH18-1</strain>
    </source>
</reference>
<dbReference type="RefSeq" id="WP_281815744.1">
    <property type="nucleotide sequence ID" value="NZ_BRLB01000006.1"/>
</dbReference>
<keyword evidence="3" id="KW-1185">Reference proteome</keyword>
<comment type="caution">
    <text evidence="2">The sequence shown here is derived from an EMBL/GenBank/DDBJ whole genome shotgun (WGS) entry which is preliminary data.</text>
</comment>
<evidence type="ECO:0000256" key="1">
    <source>
        <dbReference type="SAM" id="Phobius"/>
    </source>
</evidence>
<accession>A0A9W6DGN7</accession>
<organism evidence="2 3">
    <name type="scientific">Vallitalea longa</name>
    <dbReference type="NCBI Taxonomy" id="2936439"/>
    <lineage>
        <taxon>Bacteria</taxon>
        <taxon>Bacillati</taxon>
        <taxon>Bacillota</taxon>
        <taxon>Clostridia</taxon>
        <taxon>Lachnospirales</taxon>
        <taxon>Vallitaleaceae</taxon>
        <taxon>Vallitalea</taxon>
    </lineage>
</organism>
<dbReference type="EMBL" id="BRLB01000006">
    <property type="protein sequence ID" value="GKX29959.1"/>
    <property type="molecule type" value="Genomic_DNA"/>
</dbReference>